<dbReference type="PANTHER" id="PTHR42060:SF1">
    <property type="entry name" value="NHL REPEAT-CONTAINING PROTEIN"/>
    <property type="match status" value="1"/>
</dbReference>
<feature type="chain" id="PRO_5002208002" description="SMP-30/Gluconolactonase/LRE-like region domain-containing protein" evidence="1">
    <location>
        <begin position="21"/>
        <end position="346"/>
    </location>
</feature>
<dbReference type="EMBL" id="KN834771">
    <property type="protein sequence ID" value="KIK61515.1"/>
    <property type="molecule type" value="Genomic_DNA"/>
</dbReference>
<keyword evidence="3" id="KW-1185">Reference proteome</keyword>
<organism evidence="2 3">
    <name type="scientific">Collybiopsis luxurians FD-317 M1</name>
    <dbReference type="NCBI Taxonomy" id="944289"/>
    <lineage>
        <taxon>Eukaryota</taxon>
        <taxon>Fungi</taxon>
        <taxon>Dikarya</taxon>
        <taxon>Basidiomycota</taxon>
        <taxon>Agaricomycotina</taxon>
        <taxon>Agaricomycetes</taxon>
        <taxon>Agaricomycetidae</taxon>
        <taxon>Agaricales</taxon>
        <taxon>Marasmiineae</taxon>
        <taxon>Omphalotaceae</taxon>
        <taxon>Collybiopsis</taxon>
        <taxon>Collybiopsis luxurians</taxon>
    </lineage>
</organism>
<dbReference type="PANTHER" id="PTHR42060">
    <property type="entry name" value="NHL REPEAT-CONTAINING PROTEIN-RELATED"/>
    <property type="match status" value="1"/>
</dbReference>
<evidence type="ECO:0000256" key="1">
    <source>
        <dbReference type="SAM" id="SignalP"/>
    </source>
</evidence>
<name>A0A0D0BD01_9AGAR</name>
<keyword evidence="1" id="KW-0732">Signal</keyword>
<dbReference type="Gene3D" id="2.120.10.30">
    <property type="entry name" value="TolB, C-terminal domain"/>
    <property type="match status" value="1"/>
</dbReference>
<dbReference type="InterPro" id="IPR052998">
    <property type="entry name" value="Hetero-Diels-Alderase-like"/>
</dbReference>
<dbReference type="SUPFAM" id="SSF63829">
    <property type="entry name" value="Calcium-dependent phosphotriesterase"/>
    <property type="match status" value="1"/>
</dbReference>
<dbReference type="InterPro" id="IPR011042">
    <property type="entry name" value="6-blade_b-propeller_TolB-like"/>
</dbReference>
<evidence type="ECO:0008006" key="4">
    <source>
        <dbReference type="Google" id="ProtNLM"/>
    </source>
</evidence>
<evidence type="ECO:0000313" key="2">
    <source>
        <dbReference type="EMBL" id="KIK61515.1"/>
    </source>
</evidence>
<accession>A0A0D0BD01</accession>
<protein>
    <recommendedName>
        <fullName evidence="4">SMP-30/Gluconolactonase/LRE-like region domain-containing protein</fullName>
    </recommendedName>
</protein>
<dbReference type="HOGENOM" id="CLU_052989_0_1_1"/>
<proteinExistence type="predicted"/>
<evidence type="ECO:0000313" key="3">
    <source>
        <dbReference type="Proteomes" id="UP000053593"/>
    </source>
</evidence>
<dbReference type="AlphaFoldDB" id="A0A0D0BD01"/>
<gene>
    <name evidence="2" type="ORF">GYMLUDRAFT_584727</name>
</gene>
<dbReference type="Proteomes" id="UP000053593">
    <property type="component" value="Unassembled WGS sequence"/>
</dbReference>
<reference evidence="2 3" key="1">
    <citation type="submission" date="2014-04" db="EMBL/GenBank/DDBJ databases">
        <title>Evolutionary Origins and Diversification of the Mycorrhizal Mutualists.</title>
        <authorList>
            <consortium name="DOE Joint Genome Institute"/>
            <consortium name="Mycorrhizal Genomics Consortium"/>
            <person name="Kohler A."/>
            <person name="Kuo A."/>
            <person name="Nagy L.G."/>
            <person name="Floudas D."/>
            <person name="Copeland A."/>
            <person name="Barry K.W."/>
            <person name="Cichocki N."/>
            <person name="Veneault-Fourrey C."/>
            <person name="LaButti K."/>
            <person name="Lindquist E.A."/>
            <person name="Lipzen A."/>
            <person name="Lundell T."/>
            <person name="Morin E."/>
            <person name="Murat C."/>
            <person name="Riley R."/>
            <person name="Ohm R."/>
            <person name="Sun H."/>
            <person name="Tunlid A."/>
            <person name="Henrissat B."/>
            <person name="Grigoriev I.V."/>
            <person name="Hibbett D.S."/>
            <person name="Martin F."/>
        </authorList>
    </citation>
    <scope>NUCLEOTIDE SEQUENCE [LARGE SCALE GENOMIC DNA]</scope>
    <source>
        <strain evidence="2 3">FD-317 M1</strain>
    </source>
</reference>
<dbReference type="OrthoDB" id="9977941at2759"/>
<feature type="signal peptide" evidence="1">
    <location>
        <begin position="1"/>
        <end position="20"/>
    </location>
</feature>
<sequence>MRGVFRTAAFLGSAIGLTFSATVPQRRASEGTVETVYTFSSGTIMENLAIRSNGQILGTIITAPNLYLFDPQVNSSATLVHSFDAYQVIFGIAELDTDQFYVVTGNASVASLTSEKGSWSAWKVDMSLFDNSSSSDEFITKVIDFPDALLLNGIGVLSKENGLLYITDSFAGSVSVLDLNTGKNYVAINNTYTVVPESASFPFGANGVHTYQNTSSGAADDTPYAFFTNSAQSVLVRVPIDLTDGMPTGDSEVVLSGLQMDDFTFDSQGNILTAVVGSNEIIKIDQNTGDYTVVGGSVNGTALVGPSAIQLGRLQSDNTMAYITLNGGFGTVPGAVKQLDLGPALV</sequence>